<dbReference type="SUPFAM" id="SSF90123">
    <property type="entry name" value="ABC transporter transmembrane region"/>
    <property type="match status" value="1"/>
</dbReference>
<evidence type="ECO:0000256" key="2">
    <source>
        <dbReference type="ARBA" id="ARBA00022448"/>
    </source>
</evidence>
<dbReference type="InterPro" id="IPR027417">
    <property type="entry name" value="P-loop_NTPase"/>
</dbReference>
<dbReference type="InterPro" id="IPR003439">
    <property type="entry name" value="ABC_transporter-like_ATP-bd"/>
</dbReference>
<feature type="domain" description="ABC transmembrane type-1" evidence="11">
    <location>
        <begin position="39"/>
        <end position="338"/>
    </location>
</feature>
<dbReference type="InterPro" id="IPR011527">
    <property type="entry name" value="ABC1_TM_dom"/>
</dbReference>
<evidence type="ECO:0000313" key="12">
    <source>
        <dbReference type="EMBL" id="MCB5195992.1"/>
    </source>
</evidence>
<evidence type="ECO:0000313" key="13">
    <source>
        <dbReference type="Proteomes" id="UP001198034"/>
    </source>
</evidence>
<evidence type="ECO:0000259" key="11">
    <source>
        <dbReference type="PROSITE" id="PS50929"/>
    </source>
</evidence>
<evidence type="ECO:0000256" key="5">
    <source>
        <dbReference type="ARBA" id="ARBA00022741"/>
    </source>
</evidence>
<feature type="transmembrane region" description="Helical" evidence="9">
    <location>
        <begin position="279"/>
        <end position="298"/>
    </location>
</feature>
<evidence type="ECO:0000256" key="9">
    <source>
        <dbReference type="SAM" id="Phobius"/>
    </source>
</evidence>
<dbReference type="Pfam" id="PF06472">
    <property type="entry name" value="ABC_membrane_2"/>
    <property type="match status" value="1"/>
</dbReference>
<name>A0ABS8BJU5_9NEIS</name>
<evidence type="ECO:0000256" key="7">
    <source>
        <dbReference type="ARBA" id="ARBA00022989"/>
    </source>
</evidence>
<organism evidence="12 13">
    <name type="scientific">Deefgea salmonis</name>
    <dbReference type="NCBI Taxonomy" id="2875502"/>
    <lineage>
        <taxon>Bacteria</taxon>
        <taxon>Pseudomonadati</taxon>
        <taxon>Pseudomonadota</taxon>
        <taxon>Betaproteobacteria</taxon>
        <taxon>Neisseriales</taxon>
        <taxon>Chitinibacteraceae</taxon>
        <taxon>Deefgea</taxon>
    </lineage>
</organism>
<evidence type="ECO:0000256" key="1">
    <source>
        <dbReference type="ARBA" id="ARBA00004651"/>
    </source>
</evidence>
<feature type="transmembrane region" description="Helical" evidence="9">
    <location>
        <begin position="77"/>
        <end position="98"/>
    </location>
</feature>
<dbReference type="InterPro" id="IPR017871">
    <property type="entry name" value="ABC_transporter-like_CS"/>
</dbReference>
<gene>
    <name evidence="12" type="ORF">LG219_06830</name>
</gene>
<keyword evidence="7 9" id="KW-1133">Transmembrane helix</keyword>
<dbReference type="GO" id="GO:0005524">
    <property type="term" value="F:ATP binding"/>
    <property type="evidence" value="ECO:0007669"/>
    <property type="project" value="UniProtKB-KW"/>
</dbReference>
<dbReference type="InterPro" id="IPR003593">
    <property type="entry name" value="AAA+_ATPase"/>
</dbReference>
<dbReference type="PROSITE" id="PS50929">
    <property type="entry name" value="ABC_TM1F"/>
    <property type="match status" value="1"/>
</dbReference>
<evidence type="ECO:0000259" key="10">
    <source>
        <dbReference type="PROSITE" id="PS50893"/>
    </source>
</evidence>
<dbReference type="EMBL" id="JAJAWG010000003">
    <property type="protein sequence ID" value="MCB5195992.1"/>
    <property type="molecule type" value="Genomic_DNA"/>
</dbReference>
<keyword evidence="3" id="KW-1003">Cell membrane</keyword>
<evidence type="ECO:0000256" key="4">
    <source>
        <dbReference type="ARBA" id="ARBA00022692"/>
    </source>
</evidence>
<dbReference type="InterPro" id="IPR050835">
    <property type="entry name" value="ABC_transporter_sub-D"/>
</dbReference>
<feature type="transmembrane region" description="Helical" evidence="9">
    <location>
        <begin position="34"/>
        <end position="57"/>
    </location>
</feature>
<dbReference type="Gene3D" id="3.40.50.300">
    <property type="entry name" value="P-loop containing nucleotide triphosphate hydrolases"/>
    <property type="match status" value="1"/>
</dbReference>
<proteinExistence type="predicted"/>
<evidence type="ECO:0000256" key="8">
    <source>
        <dbReference type="ARBA" id="ARBA00023136"/>
    </source>
</evidence>
<dbReference type="Gene3D" id="1.20.1560.10">
    <property type="entry name" value="ABC transporter type 1, transmembrane domain"/>
    <property type="match status" value="1"/>
</dbReference>
<dbReference type="SUPFAM" id="SSF52540">
    <property type="entry name" value="P-loop containing nucleoside triphosphate hydrolases"/>
    <property type="match status" value="1"/>
</dbReference>
<keyword evidence="6 12" id="KW-0067">ATP-binding</keyword>
<feature type="domain" description="ABC transporter" evidence="10">
    <location>
        <begin position="371"/>
        <end position="566"/>
    </location>
</feature>
<dbReference type="CDD" id="cd03223">
    <property type="entry name" value="ABCD_peroxisomal_ALDP"/>
    <property type="match status" value="1"/>
</dbReference>
<feature type="transmembrane region" description="Helical" evidence="9">
    <location>
        <begin position="148"/>
        <end position="174"/>
    </location>
</feature>
<dbReference type="PANTHER" id="PTHR11384">
    <property type="entry name" value="ATP-BINDING CASSETTE, SUB-FAMILY D MEMBER"/>
    <property type="match status" value="1"/>
</dbReference>
<comment type="caution">
    <text evidence="12">The sequence shown here is derived from an EMBL/GenBank/DDBJ whole genome shotgun (WGS) entry which is preliminary data.</text>
</comment>
<keyword evidence="5" id="KW-0547">Nucleotide-binding</keyword>
<keyword evidence="4 9" id="KW-0812">Transmembrane</keyword>
<protein>
    <submittedName>
        <fullName evidence="12">ABC transporter ATP-binding protein/permease</fullName>
    </submittedName>
</protein>
<comment type="subcellular location">
    <subcellularLocation>
        <location evidence="1">Cell membrane</location>
        <topology evidence="1">Multi-pass membrane protein</topology>
    </subcellularLocation>
</comment>
<feature type="transmembrane region" description="Helical" evidence="9">
    <location>
        <begin position="194"/>
        <end position="214"/>
    </location>
</feature>
<dbReference type="InterPro" id="IPR036640">
    <property type="entry name" value="ABC1_TM_sf"/>
</dbReference>
<sequence>MNTNAAQAPKVNHLFRNFWQLAKPYWVSEEKYRAWGLLALIIALSLGMVFMNVQFNSWYKEFYDTMQNLDKKGFEQALYKFGYLAFIYIVIAVYAMWFQQMLEIRWRRWATAHFTARWLSDNQFYRIQLTDKGTDNPDQRIAEDVGQFISISLSLSLGLLRALVTLVSFIGILWTLSGPISFMLAGSEITIHGYMVWVAIIYAVIGSLITVLLGRPLVSLNFLQQRFEADFRFGLIRVRENAESIALYQGGQEEQQRLSQRFAAVVDNFWALMRRNKKLTWFTSFWGQLAIIFPLMVAAPRFFAKEISFGGLMQINSAFGQVYGALDFVIGSFSTLANWKAIIDRLSTFETSLQAAQALPRLAVKTKEEGIEWRQISVSKPNGQLLIENLNLQLHAGDSVLIRGASGAGKSSLLRTLAGLWPYASGELAMPQTTQTLFLSQKPYMPLGTLRAALYYPQAARHEDATLADLLELAGLSHLLPRLDEVDSWSHVLSLGEQQRVALLRVLLLEPDFLLMDESSSALDAAGEAKLYAAVAECMKQGVMVSVGHRSGLIEYHRQVLDCQGQGQWSLNH</sequence>
<evidence type="ECO:0000256" key="6">
    <source>
        <dbReference type="ARBA" id="ARBA00022840"/>
    </source>
</evidence>
<keyword evidence="2" id="KW-0813">Transport</keyword>
<dbReference type="PROSITE" id="PS00211">
    <property type="entry name" value="ABC_TRANSPORTER_1"/>
    <property type="match status" value="1"/>
</dbReference>
<reference evidence="12 13" key="1">
    <citation type="submission" date="2021-10" db="EMBL/GenBank/DDBJ databases">
        <authorList>
            <person name="Chen M."/>
        </authorList>
    </citation>
    <scope>NUCLEOTIDE SEQUENCE [LARGE SCALE GENOMIC DNA]</scope>
    <source>
        <strain evidence="12 13">H3-26</strain>
    </source>
</reference>
<keyword evidence="13" id="KW-1185">Reference proteome</keyword>
<dbReference type="PANTHER" id="PTHR11384:SF59">
    <property type="entry name" value="LYSOSOMAL COBALAMIN TRANSPORTER ABCD4"/>
    <property type="match status" value="1"/>
</dbReference>
<dbReference type="Pfam" id="PF00005">
    <property type="entry name" value="ABC_tran"/>
    <property type="match status" value="1"/>
</dbReference>
<dbReference type="PROSITE" id="PS50893">
    <property type="entry name" value="ABC_TRANSPORTER_2"/>
    <property type="match status" value="1"/>
</dbReference>
<keyword evidence="8 9" id="KW-0472">Membrane</keyword>
<dbReference type="Proteomes" id="UP001198034">
    <property type="component" value="Unassembled WGS sequence"/>
</dbReference>
<evidence type="ECO:0000256" key="3">
    <source>
        <dbReference type="ARBA" id="ARBA00022475"/>
    </source>
</evidence>
<accession>A0ABS8BJU5</accession>
<dbReference type="SMART" id="SM00382">
    <property type="entry name" value="AAA"/>
    <property type="match status" value="1"/>
</dbReference>
<dbReference type="RefSeq" id="WP_226763773.1">
    <property type="nucleotide sequence ID" value="NZ_JAJAWG010000003.1"/>
</dbReference>